<evidence type="ECO:0000256" key="4">
    <source>
        <dbReference type="SAM" id="MobiDB-lite"/>
    </source>
</evidence>
<dbReference type="Gene3D" id="1.10.510.10">
    <property type="entry name" value="Transferase(Phosphotransferase) domain 1"/>
    <property type="match status" value="1"/>
</dbReference>
<dbReference type="eggNOG" id="KOG0660">
    <property type="taxonomic scope" value="Eukaryota"/>
</dbReference>
<dbReference type="InterPro" id="IPR050117">
    <property type="entry name" value="MAPK"/>
</dbReference>
<feature type="compositionally biased region" description="Low complexity" evidence="4">
    <location>
        <begin position="691"/>
        <end position="702"/>
    </location>
</feature>
<dbReference type="GeneID" id="19016793"/>
<feature type="compositionally biased region" description="Basic and acidic residues" evidence="4">
    <location>
        <begin position="216"/>
        <end position="227"/>
    </location>
</feature>
<gene>
    <name evidence="6" type="ORF">Bathy03g02560</name>
</gene>
<dbReference type="Gene3D" id="3.30.200.20">
    <property type="entry name" value="Phosphorylase Kinase, domain 1"/>
    <property type="match status" value="1"/>
</dbReference>
<dbReference type="SMART" id="SM00220">
    <property type="entry name" value="S_TKc"/>
    <property type="match status" value="1"/>
</dbReference>
<evidence type="ECO:0000256" key="1">
    <source>
        <dbReference type="ARBA" id="ARBA00022741"/>
    </source>
</evidence>
<dbReference type="OrthoDB" id="497967at2759"/>
<dbReference type="PROSITE" id="PS00107">
    <property type="entry name" value="PROTEIN_KINASE_ATP"/>
    <property type="match status" value="1"/>
</dbReference>
<organism evidence="6 7">
    <name type="scientific">Bathycoccus prasinos</name>
    <dbReference type="NCBI Taxonomy" id="41875"/>
    <lineage>
        <taxon>Eukaryota</taxon>
        <taxon>Viridiplantae</taxon>
        <taxon>Chlorophyta</taxon>
        <taxon>Mamiellophyceae</taxon>
        <taxon>Mamiellales</taxon>
        <taxon>Bathycoccaceae</taxon>
        <taxon>Bathycoccus</taxon>
    </lineage>
</organism>
<dbReference type="InterPro" id="IPR011009">
    <property type="entry name" value="Kinase-like_dom_sf"/>
</dbReference>
<reference evidence="6 7" key="1">
    <citation type="submission" date="2011-10" db="EMBL/GenBank/DDBJ databases">
        <authorList>
            <person name="Genoscope - CEA"/>
        </authorList>
    </citation>
    <scope>NUCLEOTIDE SEQUENCE [LARGE SCALE GENOMIC DNA]</scope>
    <source>
        <strain evidence="6 7">RCC 1105</strain>
    </source>
</reference>
<accession>K8ESV1</accession>
<evidence type="ECO:0000256" key="3">
    <source>
        <dbReference type="PROSITE-ProRule" id="PRU10141"/>
    </source>
</evidence>
<dbReference type="AlphaFoldDB" id="K8ESV1"/>
<feature type="region of interest" description="Disordered" evidence="4">
    <location>
        <begin position="210"/>
        <end position="281"/>
    </location>
</feature>
<name>K8ESV1_9CHLO</name>
<dbReference type="Pfam" id="PF00069">
    <property type="entry name" value="Pkinase"/>
    <property type="match status" value="2"/>
</dbReference>
<feature type="domain" description="Protein kinase" evidence="5">
    <location>
        <begin position="43"/>
        <end position="449"/>
    </location>
</feature>
<feature type="binding site" evidence="3">
    <location>
        <position position="72"/>
    </location>
    <ligand>
        <name>ATP</name>
        <dbReference type="ChEBI" id="CHEBI:30616"/>
    </ligand>
</feature>
<keyword evidence="2 3" id="KW-0067">ATP-binding</keyword>
<dbReference type="STRING" id="41875.K8ESV1"/>
<proteinExistence type="predicted"/>
<feature type="compositionally biased region" description="Acidic residues" evidence="4">
    <location>
        <begin position="234"/>
        <end position="254"/>
    </location>
</feature>
<sequence>MEEEENEAKRRQEIQDPKNIVLSNDLSSYRVFSELWNVDCERYHLIALLGSGSYGTVVKAYDNEHKVFVALKRIGNALYSKQNAKRTLREIVALNRVSHPNVAELLDVFVKPATTGARKFIGGKFVATSLDVYLSFELAEGGDLYNLRGQMDGEEVRSLMKQLVSACGYLHENRIWHRDLKSANALLGSLRAIGEGGRVIKICDFGSARGAPPRGGWRDSEEDRGGERNGGWTSEEEEEEEEEKREEEDEDMMQDQETTERRRKIASSSPSKRMKKSGTFGSSNLTGVVATPCYRAPEVVMNSGVGAYTAAVDIWSLGCIFAELLRREMHSAGALNKKLQVQPLFQFDDEFVVFQTPKTYEQIESDDSRRSMQLDKYFDTIGTPGWFDIESLPAEKWRRYLSKMTGRAGMLHQIFSGVDADALDLLTRMLAFDPRRRPTCEEIAHHAYFQKAFETGGAPHENQAMLLEQQRRRRHQLATENVSKITLGDGPPENQQRQQQELVFTPISEAIPEISPRSRSQNKSKRFCDLRHPGDALAALERAFETASFQADTENNGDWSEIFKKLFEDEIEFGTREKQKRFNRSYSNRDLFNQRFLGAGDSTDTPDRSLTAMFPSIFRGLAAKEYTGEAERKPEDEAEDANVGVHTSRFYERDRMADWTPQMQCAEDNVMVSDAGEDGGGGRLTPSQQKSFGVWGVSVGGSNQQEKDALAKQQQR</sequence>
<dbReference type="InterPro" id="IPR000719">
    <property type="entry name" value="Prot_kinase_dom"/>
</dbReference>
<keyword evidence="1 3" id="KW-0547">Nucleotide-binding</keyword>
<dbReference type="PROSITE" id="PS50011">
    <property type="entry name" value="PROTEIN_KINASE_DOM"/>
    <property type="match status" value="1"/>
</dbReference>
<feature type="region of interest" description="Disordered" evidence="4">
    <location>
        <begin position="671"/>
        <end position="716"/>
    </location>
</feature>
<dbReference type="SUPFAM" id="SSF56112">
    <property type="entry name" value="Protein kinase-like (PK-like)"/>
    <property type="match status" value="1"/>
</dbReference>
<evidence type="ECO:0000313" key="6">
    <source>
        <dbReference type="EMBL" id="CCO15495.1"/>
    </source>
</evidence>
<dbReference type="PANTHER" id="PTHR24055">
    <property type="entry name" value="MITOGEN-ACTIVATED PROTEIN KINASE"/>
    <property type="match status" value="1"/>
</dbReference>
<dbReference type="RefSeq" id="XP_007514058.1">
    <property type="nucleotide sequence ID" value="XM_007513996.1"/>
</dbReference>
<dbReference type="GO" id="GO:0005524">
    <property type="term" value="F:ATP binding"/>
    <property type="evidence" value="ECO:0007669"/>
    <property type="project" value="UniProtKB-UniRule"/>
</dbReference>
<dbReference type="Proteomes" id="UP000198341">
    <property type="component" value="Chromosome 3"/>
</dbReference>
<protein>
    <recommendedName>
        <fullName evidence="5">Protein kinase domain-containing protein</fullName>
    </recommendedName>
</protein>
<evidence type="ECO:0000259" key="5">
    <source>
        <dbReference type="PROSITE" id="PS50011"/>
    </source>
</evidence>
<evidence type="ECO:0000256" key="2">
    <source>
        <dbReference type="ARBA" id="ARBA00022840"/>
    </source>
</evidence>
<dbReference type="EMBL" id="FO082276">
    <property type="protein sequence ID" value="CCO15495.1"/>
    <property type="molecule type" value="Genomic_DNA"/>
</dbReference>
<dbReference type="InterPro" id="IPR017441">
    <property type="entry name" value="Protein_kinase_ATP_BS"/>
</dbReference>
<dbReference type="GO" id="GO:0004672">
    <property type="term" value="F:protein kinase activity"/>
    <property type="evidence" value="ECO:0007669"/>
    <property type="project" value="InterPro"/>
</dbReference>
<keyword evidence="7" id="KW-1185">Reference proteome</keyword>
<dbReference type="KEGG" id="bpg:Bathy03g02560"/>
<evidence type="ECO:0000313" key="7">
    <source>
        <dbReference type="Proteomes" id="UP000198341"/>
    </source>
</evidence>